<proteinExistence type="predicted"/>
<dbReference type="OrthoDB" id="7187023at2"/>
<protein>
    <submittedName>
        <fullName evidence="2">Uncharacterized protein</fullName>
    </submittedName>
</protein>
<keyword evidence="3" id="KW-1185">Reference proteome</keyword>
<reference evidence="2 3" key="1">
    <citation type="submission" date="2019-08" db="EMBL/GenBank/DDBJ databases">
        <title>Deep-cultivation of Planctomycetes and their phenomic and genomic characterization uncovers novel biology.</title>
        <authorList>
            <person name="Wiegand S."/>
            <person name="Jogler M."/>
            <person name="Boedeker C."/>
            <person name="Pinto D."/>
            <person name="Vollmers J."/>
            <person name="Rivas-Marin E."/>
            <person name="Kohn T."/>
            <person name="Peeters S.H."/>
            <person name="Heuer A."/>
            <person name="Rast P."/>
            <person name="Oberbeckmann S."/>
            <person name="Bunk B."/>
            <person name="Jeske O."/>
            <person name="Meyerdierks A."/>
            <person name="Storesund J.E."/>
            <person name="Kallscheuer N."/>
            <person name="Luecker S."/>
            <person name="Lage O.M."/>
            <person name="Pohl T."/>
            <person name="Merkel B.J."/>
            <person name="Hornburger P."/>
            <person name="Mueller R.-W."/>
            <person name="Bruemmer F."/>
            <person name="Labrenz M."/>
            <person name="Spormann A.M."/>
            <person name="Op den Camp H."/>
            <person name="Overmann J."/>
            <person name="Amann R."/>
            <person name="Jetten M.S.M."/>
            <person name="Mascher T."/>
            <person name="Medema M.H."/>
            <person name="Devos D.P."/>
            <person name="Kaster A.-K."/>
            <person name="Ovreas L."/>
            <person name="Rohde M."/>
            <person name="Galperin M.Y."/>
            <person name="Jogler C."/>
        </authorList>
    </citation>
    <scope>NUCLEOTIDE SEQUENCE [LARGE SCALE GENOMIC DNA]</scope>
    <source>
        <strain evidence="2 3">OJF2</strain>
    </source>
</reference>
<keyword evidence="1" id="KW-0732">Signal</keyword>
<dbReference type="KEGG" id="agv:OJF2_66240"/>
<feature type="chain" id="PRO_5023129681" evidence="1">
    <location>
        <begin position="24"/>
        <end position="198"/>
    </location>
</feature>
<feature type="signal peptide" evidence="1">
    <location>
        <begin position="1"/>
        <end position="23"/>
    </location>
</feature>
<evidence type="ECO:0000313" key="3">
    <source>
        <dbReference type="Proteomes" id="UP000324233"/>
    </source>
</evidence>
<organism evidence="2 3">
    <name type="scientific">Aquisphaera giovannonii</name>
    <dbReference type="NCBI Taxonomy" id="406548"/>
    <lineage>
        <taxon>Bacteria</taxon>
        <taxon>Pseudomonadati</taxon>
        <taxon>Planctomycetota</taxon>
        <taxon>Planctomycetia</taxon>
        <taxon>Isosphaerales</taxon>
        <taxon>Isosphaeraceae</taxon>
        <taxon>Aquisphaera</taxon>
    </lineage>
</organism>
<dbReference type="PROSITE" id="PS51257">
    <property type="entry name" value="PROKAR_LIPOPROTEIN"/>
    <property type="match status" value="1"/>
</dbReference>
<dbReference type="EMBL" id="CP042997">
    <property type="protein sequence ID" value="QEH38028.1"/>
    <property type="molecule type" value="Genomic_DNA"/>
</dbReference>
<evidence type="ECO:0000313" key="2">
    <source>
        <dbReference type="EMBL" id="QEH38028.1"/>
    </source>
</evidence>
<dbReference type="AlphaFoldDB" id="A0A5B9WBH3"/>
<dbReference type="Proteomes" id="UP000324233">
    <property type="component" value="Chromosome"/>
</dbReference>
<name>A0A5B9WBH3_9BACT</name>
<gene>
    <name evidence="2" type="ORF">OJF2_66240</name>
</gene>
<accession>A0A5B9WBH3</accession>
<evidence type="ECO:0000256" key="1">
    <source>
        <dbReference type="SAM" id="SignalP"/>
    </source>
</evidence>
<sequence length="198" mass="21193" precursor="true">MARPLIAVFTYAAILFGCCPAHALAQNEKASPVPAEVEDGIDQLLQKSAAARLLAEMGPGTPIDAKVARLIDRLSLRDRVHTQAAATALIMLGRPAVPSIVRRMDDRRDVGILSFENRSPDAFEGVRHMGLPKVVDCLDEILSEITGEPVGSMAAGGREPGTARDERVAAWTEYLARMSPPVPAKSLPALRPAARPGR</sequence>